<feature type="region of interest" description="Disordered" evidence="1">
    <location>
        <begin position="287"/>
        <end position="312"/>
    </location>
</feature>
<evidence type="ECO:0000313" key="3">
    <source>
        <dbReference type="Proteomes" id="UP000826014"/>
    </source>
</evidence>
<reference evidence="2 3" key="1">
    <citation type="journal article" date="2022" name="bioRxiv">
        <title>Ecology and evolution of chlamydial symbionts of arthropods.</title>
        <authorList>
            <person name="Halter T."/>
            <person name="Koestlbacher S."/>
            <person name="Collingro A."/>
            <person name="Sixt B.S."/>
            <person name="Toenshoff E.R."/>
            <person name="Hendrickx F."/>
            <person name="Kostanjsek R."/>
            <person name="Horn M."/>
        </authorList>
    </citation>
    <scope>NUCLEOTIDE SEQUENCE [LARGE SCALE GENOMIC DNA]</scope>
    <source>
        <strain evidence="2">W744xW776</strain>
    </source>
</reference>
<dbReference type="RefSeq" id="WP_220017654.1">
    <property type="nucleotide sequence ID" value="NZ_CP075587.1"/>
</dbReference>
<proteinExistence type="predicted"/>
<dbReference type="EMBL" id="CP075587">
    <property type="protein sequence ID" value="QYF48041.1"/>
    <property type="molecule type" value="Genomic_DNA"/>
</dbReference>
<sequence>MTSITSTQKTFFPYHLLNKNEKKPQSNSTITDKKISTIANQALGGSSPICYNETQNEKPSVTADLPFSEKEIQKKHVISATSQAVFRPNLSAVVIAKQNLKTLKKKTPPLPPPQENKPKFEPVETSLSKKRVTFREDTQVTNLKDAIKANSSGIPNTPFNIPFSNNTKENSATLQAPKLKPVPLSRSSTIRLTPMPEYSKNEKKPQSNSTITDKKISTIENQALGGSSPICYNETQNEKPSVTADLPFSEKEIQKKHVISATSQASQAAIRPNLSAIVIAKQNLKTLKKKNPPLPPPQENKPKFEPVETSLSKKRVTFREDMQVTNLKDATKTNSSDEWADLDKIIKECLEFTKNHKPS</sequence>
<accession>A0ABX8UYV5</accession>
<feature type="compositionally biased region" description="Polar residues" evidence="1">
    <location>
        <begin position="157"/>
        <end position="174"/>
    </location>
</feature>
<dbReference type="Proteomes" id="UP000826014">
    <property type="component" value="Chromosome"/>
</dbReference>
<evidence type="ECO:0000256" key="1">
    <source>
        <dbReference type="SAM" id="MobiDB-lite"/>
    </source>
</evidence>
<feature type="region of interest" description="Disordered" evidence="1">
    <location>
        <begin position="104"/>
        <end position="126"/>
    </location>
</feature>
<evidence type="ECO:0000313" key="2">
    <source>
        <dbReference type="EMBL" id="QYF48041.1"/>
    </source>
</evidence>
<feature type="region of interest" description="Disordered" evidence="1">
    <location>
        <begin position="157"/>
        <end position="177"/>
    </location>
</feature>
<organism evidence="2 3">
    <name type="scientific">Candidatus Rhabdochlamydia oedothoracis</name>
    <dbReference type="NCBI Taxonomy" id="2720720"/>
    <lineage>
        <taxon>Bacteria</taxon>
        <taxon>Pseudomonadati</taxon>
        <taxon>Chlamydiota</taxon>
        <taxon>Chlamydiia</taxon>
        <taxon>Parachlamydiales</taxon>
        <taxon>Candidatus Rhabdochlamydiaceae</taxon>
        <taxon>Candidatus Rhabdochlamydia</taxon>
    </lineage>
</organism>
<keyword evidence="3" id="KW-1185">Reference proteome</keyword>
<name>A0ABX8UYV5_9BACT</name>
<protein>
    <submittedName>
        <fullName evidence="2">Uncharacterized protein</fullName>
    </submittedName>
</protein>
<gene>
    <name evidence="2" type="ORF">RHABOEDO_000131</name>
</gene>